<evidence type="ECO:0000313" key="1">
    <source>
        <dbReference type="EMBL" id="OGL81101.1"/>
    </source>
</evidence>
<organism evidence="1 2">
    <name type="scientific">Candidatus Uhrbacteria bacterium RIFCSPLOWO2_01_FULL_47_25</name>
    <dbReference type="NCBI Taxonomy" id="1802402"/>
    <lineage>
        <taxon>Bacteria</taxon>
        <taxon>Candidatus Uhriibacteriota</taxon>
    </lineage>
</organism>
<comment type="caution">
    <text evidence="1">The sequence shown here is derived from an EMBL/GenBank/DDBJ whole genome shotgun (WGS) entry which is preliminary data.</text>
</comment>
<dbReference type="Gene3D" id="2.30.30.240">
    <property type="entry name" value="PRC-barrel domain"/>
    <property type="match status" value="1"/>
</dbReference>
<accession>A0A1F7US30</accession>
<protein>
    <submittedName>
        <fullName evidence="1">Uncharacterized protein</fullName>
    </submittedName>
</protein>
<dbReference type="AlphaFoldDB" id="A0A1F7US30"/>
<evidence type="ECO:0000313" key="2">
    <source>
        <dbReference type="Proteomes" id="UP000176846"/>
    </source>
</evidence>
<reference evidence="1 2" key="1">
    <citation type="journal article" date="2016" name="Nat. Commun.">
        <title>Thousands of microbial genomes shed light on interconnected biogeochemical processes in an aquifer system.</title>
        <authorList>
            <person name="Anantharaman K."/>
            <person name="Brown C.T."/>
            <person name="Hug L.A."/>
            <person name="Sharon I."/>
            <person name="Castelle C.J."/>
            <person name="Probst A.J."/>
            <person name="Thomas B.C."/>
            <person name="Singh A."/>
            <person name="Wilkins M.J."/>
            <person name="Karaoz U."/>
            <person name="Brodie E.L."/>
            <person name="Williams K.H."/>
            <person name="Hubbard S.S."/>
            <person name="Banfield J.F."/>
        </authorList>
    </citation>
    <scope>NUCLEOTIDE SEQUENCE [LARGE SCALE GENOMIC DNA]</scope>
</reference>
<sequence length="87" mass="9289">MQLTHRQILGLPVETRSGQKLGVVASFELDSEQQIVSRYIVRPALVPRLLAKELIISAGQVVGLTNEKMVVVDSVVPVGAAEASPAI</sequence>
<dbReference type="EMBL" id="MGEK01000033">
    <property type="protein sequence ID" value="OGL81101.1"/>
    <property type="molecule type" value="Genomic_DNA"/>
</dbReference>
<gene>
    <name evidence="1" type="ORF">A2936_00670</name>
</gene>
<proteinExistence type="predicted"/>
<dbReference type="SUPFAM" id="SSF50346">
    <property type="entry name" value="PRC-barrel domain"/>
    <property type="match status" value="1"/>
</dbReference>
<dbReference type="InterPro" id="IPR011033">
    <property type="entry name" value="PRC_barrel-like_sf"/>
</dbReference>
<dbReference type="Proteomes" id="UP000176846">
    <property type="component" value="Unassembled WGS sequence"/>
</dbReference>
<name>A0A1F7US30_9BACT</name>